<dbReference type="SUPFAM" id="SSF52777">
    <property type="entry name" value="CoA-dependent acyltransferases"/>
    <property type="match status" value="2"/>
</dbReference>
<evidence type="ECO:0000313" key="8">
    <source>
        <dbReference type="EMBL" id="RLL97452.1"/>
    </source>
</evidence>
<dbReference type="PROSITE" id="PS00012">
    <property type="entry name" value="PHOSPHOPANTETHEINE"/>
    <property type="match status" value="1"/>
</dbReference>
<evidence type="ECO:0000259" key="7">
    <source>
        <dbReference type="PROSITE" id="PS50075"/>
    </source>
</evidence>
<keyword evidence="9" id="KW-1185">Reference proteome</keyword>
<dbReference type="Gene3D" id="3.30.559.30">
    <property type="entry name" value="Nonribosomal peptide synthetase, condensation domain"/>
    <property type="match status" value="1"/>
</dbReference>
<feature type="domain" description="Carrier" evidence="7">
    <location>
        <begin position="568"/>
        <end position="644"/>
    </location>
</feature>
<evidence type="ECO:0000256" key="3">
    <source>
        <dbReference type="ARBA" id="ARBA00022598"/>
    </source>
</evidence>
<dbReference type="InterPro" id="IPR042099">
    <property type="entry name" value="ANL_N_sf"/>
</dbReference>
<evidence type="ECO:0000256" key="5">
    <source>
        <dbReference type="ARBA" id="ARBA00023026"/>
    </source>
</evidence>
<dbReference type="InterPro" id="IPR001242">
    <property type="entry name" value="Condensation_dom"/>
</dbReference>
<dbReference type="Gene3D" id="3.30.559.10">
    <property type="entry name" value="Chloramphenicol acetyltransferase-like domain"/>
    <property type="match status" value="1"/>
</dbReference>
<dbReference type="EMBL" id="NIDN02000077">
    <property type="protein sequence ID" value="RLL97452.1"/>
    <property type="molecule type" value="Genomic_DNA"/>
</dbReference>
<dbReference type="Pfam" id="PF00668">
    <property type="entry name" value="Condensation"/>
    <property type="match status" value="1"/>
</dbReference>
<dbReference type="PANTHER" id="PTHR45527">
    <property type="entry name" value="NONRIBOSOMAL PEPTIDE SYNTHETASE"/>
    <property type="match status" value="1"/>
</dbReference>
<proteinExistence type="inferred from homology"/>
<dbReference type="FunFam" id="3.40.50.12780:FF:000014">
    <property type="entry name" value="Nonribosomal peptide synthetase 1"/>
    <property type="match status" value="1"/>
</dbReference>
<comment type="caution">
    <text evidence="8">The sequence shown here is derived from an EMBL/GenBank/DDBJ whole genome shotgun (WGS) entry which is preliminary data.</text>
</comment>
<reference evidence="8 9" key="1">
    <citation type="submission" date="2018-08" db="EMBL/GenBank/DDBJ databases">
        <title>Draft genome sequences of two Aspergillus turcosus clinical strains isolated from bronchoalveolar lavage fluid: one azole-susceptible and the other azole-resistant.</title>
        <authorList>
            <person name="Parent-Michaud M."/>
            <person name="Dufresne P.J."/>
            <person name="Fournier E."/>
            <person name="Martineau C."/>
            <person name="Moreira S."/>
            <person name="Perkins V."/>
            <person name="De Repentigny L."/>
            <person name="Dufresne S.F."/>
        </authorList>
    </citation>
    <scope>NUCLEOTIDE SEQUENCE [LARGE SCALE GENOMIC DNA]</scope>
    <source>
        <strain evidence="8">HMR AF 1038</strain>
    </source>
</reference>
<dbReference type="PROSITE" id="PS50075">
    <property type="entry name" value="CARRIER"/>
    <property type="match status" value="1"/>
</dbReference>
<accession>A0A3R7LYY3</accession>
<organism evidence="8 9">
    <name type="scientific">Aspergillus turcosus</name>
    <dbReference type="NCBI Taxonomy" id="1245748"/>
    <lineage>
        <taxon>Eukaryota</taxon>
        <taxon>Fungi</taxon>
        <taxon>Dikarya</taxon>
        <taxon>Ascomycota</taxon>
        <taxon>Pezizomycotina</taxon>
        <taxon>Eurotiomycetes</taxon>
        <taxon>Eurotiomycetidae</taxon>
        <taxon>Eurotiales</taxon>
        <taxon>Aspergillaceae</taxon>
        <taxon>Aspergillus</taxon>
        <taxon>Aspergillus subgen. Fumigati</taxon>
    </lineage>
</organism>
<sequence>MAIEDILSSTGTSHLSQVDRHLISKWNSTLHPRLDVLVHDLIEQQCAALPLSPAVCAWDGNFTYAELANLSTRLAVRLVELGATPGSFVPILTEKSRWVVVAILAILKAGAAFVLLDYSHPPERLRTICQTVRAELVLTSFPCTEQAMPLASNTVVIENLVSLKAPADQSHYDKGPEVTPSSPLYAVFTSGTTGAPKGIVVSHAAYSTSAAACNPAMKLKPSSRVYQFSSYAFDISISDHLLTLITGACICIPSESDRRNRLSASMEQFRVNWAVLTPSVARMVHPGDVPTLEHLHMAGEAICQTDLEQWSGHVNLLSLYGPAEIAIGVTVNPDLHHADSPTNLGVPFAVNCWVVDPDDPNRLVPIGEEGVLVCEGHTLSDGYIGRSSETSAVFMQPPLWLSASRKSLCPKMYQTGDIVRQNRDGTLQYIGRKDLQVKLRGQRIELGEVEHQIRLCLPSLREVTVELVRIGDRPPRLAAFLVFDWQDETEFRLLQLSEARQQELRKLQAQLTLRLAPFMVPNLFFAVTKLPMTTSGKTDRRHLRDHVSTLTVKELAAYQGGKQEPKEPPIGTNECELQNLWAQVLKLPLSEIGRHDSWFQLGGDSLLAMRLIGTAQERGIFFSVQDLAHYRTVAAVAKVMSREEQTAGEELPFRWLGDSLDSRQRLVRLVTEQYDASGKEVVDIYPGTEIVRCACEYAANTNDNHTLLIECDLPPTTDLKRLSQAWDHVVQTHFVLRSEIVQVDGDCFQVVLKNGVPLEFPNVAPTGQKIEDLWGLKKPLVRLMVVRNRLSMLIHHVVYDGYSLALIFEHLFRAYNGESLPVHSFDPYLNWVSNVHSDVDEFWKNMFANCQAKAFPPLPDERHEPREDCHLEPRRIHLSNAPSEFTTDKKLHLSLGVAIALQTNDTDVVFTSNVNRRGAPVPHISETAYPILTGFPTRVQLSATKTITETLDALQKQLLDSIPFQNVEIPYLAKLGPEMTAACQMRTVLLVQPSIAQLIPDMFANWHYTEPQDYVLGHGLYVECDAFTNWVNVKIRYDQNMLPTREAQKLLDHLVSAFVIIDQQLSLTIQELLDTVVRSC</sequence>
<name>A0A3R7LYY3_9EURO</name>
<dbReference type="Pfam" id="PF00501">
    <property type="entry name" value="AMP-binding"/>
    <property type="match status" value="1"/>
</dbReference>
<dbReference type="Gene3D" id="3.30.300.30">
    <property type="match status" value="1"/>
</dbReference>
<dbReference type="OrthoDB" id="416786at2759"/>
<dbReference type="PANTHER" id="PTHR45527:SF3">
    <property type="entry name" value="SIDEROPHORE SYNTHETASE (EUROFUNG)"/>
    <property type="match status" value="1"/>
</dbReference>
<dbReference type="SUPFAM" id="SSF56801">
    <property type="entry name" value="Acetyl-CoA synthetase-like"/>
    <property type="match status" value="1"/>
</dbReference>
<dbReference type="GO" id="GO:0044550">
    <property type="term" value="P:secondary metabolite biosynthetic process"/>
    <property type="evidence" value="ECO:0007669"/>
    <property type="project" value="TreeGrafter"/>
</dbReference>
<dbReference type="InterPro" id="IPR009081">
    <property type="entry name" value="PP-bd_ACP"/>
</dbReference>
<dbReference type="FunFam" id="3.30.300.30:FF:000015">
    <property type="entry name" value="Nonribosomal peptide synthase SidD"/>
    <property type="match status" value="1"/>
</dbReference>
<dbReference type="Pfam" id="PF00550">
    <property type="entry name" value="PP-binding"/>
    <property type="match status" value="1"/>
</dbReference>
<evidence type="ECO:0000256" key="1">
    <source>
        <dbReference type="ARBA" id="ARBA00022450"/>
    </source>
</evidence>
<evidence type="ECO:0000256" key="2">
    <source>
        <dbReference type="ARBA" id="ARBA00022553"/>
    </source>
</evidence>
<dbReference type="Gene3D" id="3.40.50.12780">
    <property type="entry name" value="N-terminal domain of ligase-like"/>
    <property type="match status" value="1"/>
</dbReference>
<comment type="similarity">
    <text evidence="6">Belongs to the NRP synthetase family.</text>
</comment>
<protein>
    <recommendedName>
        <fullName evidence="7">Carrier domain-containing protein</fullName>
    </recommendedName>
</protein>
<keyword evidence="2" id="KW-0597">Phosphoprotein</keyword>
<dbReference type="GO" id="GO:0016874">
    <property type="term" value="F:ligase activity"/>
    <property type="evidence" value="ECO:0007669"/>
    <property type="project" value="UniProtKB-KW"/>
</dbReference>
<dbReference type="Gene3D" id="1.10.1200.10">
    <property type="entry name" value="ACP-like"/>
    <property type="match status" value="1"/>
</dbReference>
<dbReference type="InterPro" id="IPR023213">
    <property type="entry name" value="CAT-like_dom_sf"/>
</dbReference>
<evidence type="ECO:0000256" key="4">
    <source>
        <dbReference type="ARBA" id="ARBA00022737"/>
    </source>
</evidence>
<keyword evidence="1" id="KW-0596">Phosphopantetheine</keyword>
<gene>
    <name evidence="8" type="ORF">CFD26_101600</name>
</gene>
<evidence type="ECO:0000256" key="6">
    <source>
        <dbReference type="ARBA" id="ARBA00029454"/>
    </source>
</evidence>
<keyword evidence="5" id="KW-0843">Virulence</keyword>
<dbReference type="InterPro" id="IPR010071">
    <property type="entry name" value="AA_adenyl_dom"/>
</dbReference>
<dbReference type="NCBIfam" id="TIGR01733">
    <property type="entry name" value="AA-adenyl-dom"/>
    <property type="match status" value="1"/>
</dbReference>
<keyword evidence="4" id="KW-0677">Repeat</keyword>
<dbReference type="STRING" id="1245748.A0A3R7LYY3"/>
<dbReference type="InterPro" id="IPR045851">
    <property type="entry name" value="AMP-bd_C_sf"/>
</dbReference>
<dbReference type="InterPro" id="IPR036736">
    <property type="entry name" value="ACP-like_sf"/>
</dbReference>
<dbReference type="AlphaFoldDB" id="A0A3R7LYY3"/>
<evidence type="ECO:0000313" key="9">
    <source>
        <dbReference type="Proteomes" id="UP000215289"/>
    </source>
</evidence>
<dbReference type="GO" id="GO:0043041">
    <property type="term" value="P:amino acid activation for nonribosomal peptide biosynthetic process"/>
    <property type="evidence" value="ECO:0007669"/>
    <property type="project" value="TreeGrafter"/>
</dbReference>
<dbReference type="GO" id="GO:0005737">
    <property type="term" value="C:cytoplasm"/>
    <property type="evidence" value="ECO:0007669"/>
    <property type="project" value="TreeGrafter"/>
</dbReference>
<dbReference type="Proteomes" id="UP000215289">
    <property type="component" value="Unassembled WGS sequence"/>
</dbReference>
<keyword evidence="3" id="KW-0436">Ligase</keyword>
<dbReference type="InterPro" id="IPR006162">
    <property type="entry name" value="Ppantetheine_attach_site"/>
</dbReference>
<dbReference type="CDD" id="cd05918">
    <property type="entry name" value="A_NRPS_SidN3_like"/>
    <property type="match status" value="1"/>
</dbReference>
<dbReference type="GO" id="GO:0031177">
    <property type="term" value="F:phosphopantetheine binding"/>
    <property type="evidence" value="ECO:0007669"/>
    <property type="project" value="TreeGrafter"/>
</dbReference>
<dbReference type="SUPFAM" id="SSF47336">
    <property type="entry name" value="ACP-like"/>
    <property type="match status" value="1"/>
</dbReference>
<dbReference type="InterPro" id="IPR000873">
    <property type="entry name" value="AMP-dep_synth/lig_dom"/>
</dbReference>